<accession>A0A656G845</accession>
<name>A0A656G845_PSEA0</name>
<keyword evidence="1" id="KW-0378">Hydrolase</keyword>
<evidence type="ECO:0000313" key="1">
    <source>
        <dbReference type="EMBL" id="EGH22226.1"/>
    </source>
</evidence>
<dbReference type="EMBL" id="AEAG01000474">
    <property type="protein sequence ID" value="EGH22226.1"/>
    <property type="molecule type" value="Genomic_DNA"/>
</dbReference>
<reference evidence="1 2" key="1">
    <citation type="journal article" date="2011" name="PLoS Pathog.">
        <title>Dynamic evolution of pathogenicity revealed by sequencing and comparative genomics of 19 Pseudomonas syringae isolates.</title>
        <authorList>
            <person name="Baltrus D.A."/>
            <person name="Nishimura M.T."/>
            <person name="Romanchuk A."/>
            <person name="Chang J.H."/>
            <person name="Mukhtar M.S."/>
            <person name="Cherkis K."/>
            <person name="Roach J."/>
            <person name="Grant S.R."/>
            <person name="Jones C.D."/>
            <person name="Dangl J.L."/>
        </authorList>
    </citation>
    <scope>NUCLEOTIDE SEQUENCE [LARGE SCALE GENOMIC DNA]</scope>
    <source>
        <strain evidence="1 2">301020</strain>
    </source>
</reference>
<proteinExistence type="predicted"/>
<dbReference type="EC" id="3.5.2.3" evidence="1"/>
<protein>
    <submittedName>
        <fullName evidence="1">Dihydroorotase</fullName>
        <ecNumber evidence="1">3.5.2.3</ecNumber>
    </submittedName>
</protein>
<dbReference type="Proteomes" id="UP000003465">
    <property type="component" value="Unassembled WGS sequence"/>
</dbReference>
<dbReference type="GO" id="GO:0004151">
    <property type="term" value="F:dihydroorotase activity"/>
    <property type="evidence" value="ECO:0007669"/>
    <property type="project" value="UniProtKB-EC"/>
</dbReference>
<evidence type="ECO:0000313" key="2">
    <source>
        <dbReference type="Proteomes" id="UP000003465"/>
    </source>
</evidence>
<comment type="caution">
    <text evidence="1">The sequence shown here is derived from an EMBL/GenBank/DDBJ whole genome shotgun (WGS) entry which is preliminary data.</text>
</comment>
<gene>
    <name evidence="1" type="ORF">PSYMO_12247</name>
</gene>
<sequence length="28" mass="3187">PASLPFGELTVIPLRAGEKLRWRLEEHA</sequence>
<organism evidence="1 2">
    <name type="scientific">Pseudomonas amygdali pv. mori str. 301020</name>
    <dbReference type="NCBI Taxonomy" id="629261"/>
    <lineage>
        <taxon>Bacteria</taxon>
        <taxon>Pseudomonadati</taxon>
        <taxon>Pseudomonadota</taxon>
        <taxon>Gammaproteobacteria</taxon>
        <taxon>Pseudomonadales</taxon>
        <taxon>Pseudomonadaceae</taxon>
        <taxon>Pseudomonas</taxon>
        <taxon>Pseudomonas amygdali</taxon>
    </lineage>
</organism>
<dbReference type="AlphaFoldDB" id="A0A656G845"/>
<feature type="non-terminal residue" evidence="1">
    <location>
        <position position="1"/>
    </location>
</feature>